<evidence type="ECO:0000313" key="1">
    <source>
        <dbReference type="EMBL" id="KKK74500.1"/>
    </source>
</evidence>
<accession>A0A0F8YLA2</accession>
<organism evidence="1">
    <name type="scientific">marine sediment metagenome</name>
    <dbReference type="NCBI Taxonomy" id="412755"/>
    <lineage>
        <taxon>unclassified sequences</taxon>
        <taxon>metagenomes</taxon>
        <taxon>ecological metagenomes</taxon>
    </lineage>
</organism>
<proteinExistence type="predicted"/>
<protein>
    <submittedName>
        <fullName evidence="1">Uncharacterized protein</fullName>
    </submittedName>
</protein>
<sequence length="70" mass="8177">MKKFKKVDKYLTNPRLFNRYAEVLTGGLKDILTENQEVKQKAISSMINNLKKQKVNRFRAALDALSLRHL</sequence>
<dbReference type="EMBL" id="LAZR01056290">
    <property type="protein sequence ID" value="KKK74500.1"/>
    <property type="molecule type" value="Genomic_DNA"/>
</dbReference>
<dbReference type="AlphaFoldDB" id="A0A0F8YLA2"/>
<gene>
    <name evidence="1" type="ORF">LCGC14_2883170</name>
</gene>
<name>A0A0F8YLA2_9ZZZZ</name>
<reference evidence="1" key="1">
    <citation type="journal article" date="2015" name="Nature">
        <title>Complex archaea that bridge the gap between prokaryotes and eukaryotes.</title>
        <authorList>
            <person name="Spang A."/>
            <person name="Saw J.H."/>
            <person name="Jorgensen S.L."/>
            <person name="Zaremba-Niedzwiedzka K."/>
            <person name="Martijn J."/>
            <person name="Lind A.E."/>
            <person name="van Eijk R."/>
            <person name="Schleper C."/>
            <person name="Guy L."/>
            <person name="Ettema T.J."/>
        </authorList>
    </citation>
    <scope>NUCLEOTIDE SEQUENCE</scope>
</reference>
<comment type="caution">
    <text evidence="1">The sequence shown here is derived from an EMBL/GenBank/DDBJ whole genome shotgun (WGS) entry which is preliminary data.</text>
</comment>